<keyword evidence="2 5" id="KW-0645">Protease</keyword>
<feature type="active site" description="Charge relay system" evidence="5">
    <location>
        <position position="245"/>
    </location>
</feature>
<dbReference type="InterPro" id="IPR000209">
    <property type="entry name" value="Peptidase_S8/S53_dom"/>
</dbReference>
<feature type="active site" description="Charge relay system" evidence="5">
    <location>
        <position position="101"/>
    </location>
</feature>
<dbReference type="Pfam" id="PF00082">
    <property type="entry name" value="Peptidase_S8"/>
    <property type="match status" value="1"/>
</dbReference>
<proteinExistence type="inferred from homology"/>
<dbReference type="RefSeq" id="WP_380839045.1">
    <property type="nucleotide sequence ID" value="NZ_JBHSFP010000004.1"/>
</dbReference>
<evidence type="ECO:0000256" key="4">
    <source>
        <dbReference type="ARBA" id="ARBA00022825"/>
    </source>
</evidence>
<protein>
    <submittedName>
        <fullName evidence="7">S8 family serine peptidase</fullName>
    </submittedName>
</protein>
<sequence length="292" mass="31348">MTQPPWRRERREHFPGLPAWSAATSRLALEDFGVIRHERVTQQWAWGGARGAGVRVCLLDTGVDAAHPMVGGLERSLMVAGDGDGAEPAVTDCVPADPAGHGTACAGVIRSIAPAVSLTSVRVLTDGRSGSGAALLAGLRWAVDEGFDLINLSLSTTRSEFLPALHELADRAYFRRCLIVAAAHNMPVLSFPWTFSSVISVASHDEPNPMVYYYNPAPPAEFYARGVRVPVAWRGGRRIRSSGNSFAAPHVTGICALILSKYPLMTPFQLKSVLYLAANNVVTRNGDAYVAV</sequence>
<name>A0ABV9CE22_9ACTN</name>
<dbReference type="Proteomes" id="UP001596004">
    <property type="component" value="Unassembled WGS sequence"/>
</dbReference>
<comment type="similarity">
    <text evidence="1 5">Belongs to the peptidase S8 family.</text>
</comment>
<feature type="active site" description="Charge relay system" evidence="5">
    <location>
        <position position="60"/>
    </location>
</feature>
<dbReference type="Gene3D" id="3.40.50.200">
    <property type="entry name" value="Peptidase S8/S53 domain"/>
    <property type="match status" value="1"/>
</dbReference>
<evidence type="ECO:0000313" key="8">
    <source>
        <dbReference type="Proteomes" id="UP001596004"/>
    </source>
</evidence>
<dbReference type="InterPro" id="IPR023827">
    <property type="entry name" value="Peptidase_S8_Asp-AS"/>
</dbReference>
<dbReference type="PRINTS" id="PR00723">
    <property type="entry name" value="SUBTILISIN"/>
</dbReference>
<feature type="domain" description="Peptidase S8/S53" evidence="6">
    <location>
        <begin position="51"/>
        <end position="281"/>
    </location>
</feature>
<dbReference type="EMBL" id="JBHSFP010000004">
    <property type="protein sequence ID" value="MFC4530897.1"/>
    <property type="molecule type" value="Genomic_DNA"/>
</dbReference>
<comment type="caution">
    <text evidence="7">The sequence shown here is derived from an EMBL/GenBank/DDBJ whole genome shotgun (WGS) entry which is preliminary data.</text>
</comment>
<evidence type="ECO:0000256" key="5">
    <source>
        <dbReference type="PROSITE-ProRule" id="PRU01240"/>
    </source>
</evidence>
<organism evidence="7 8">
    <name type="scientific">Sphaerisporangium dianthi</name>
    <dbReference type="NCBI Taxonomy" id="1436120"/>
    <lineage>
        <taxon>Bacteria</taxon>
        <taxon>Bacillati</taxon>
        <taxon>Actinomycetota</taxon>
        <taxon>Actinomycetes</taxon>
        <taxon>Streptosporangiales</taxon>
        <taxon>Streptosporangiaceae</taxon>
        <taxon>Sphaerisporangium</taxon>
    </lineage>
</organism>
<evidence type="ECO:0000313" key="7">
    <source>
        <dbReference type="EMBL" id="MFC4530897.1"/>
    </source>
</evidence>
<dbReference type="InterPro" id="IPR036852">
    <property type="entry name" value="Peptidase_S8/S53_dom_sf"/>
</dbReference>
<dbReference type="PROSITE" id="PS51892">
    <property type="entry name" value="SUBTILASE"/>
    <property type="match status" value="1"/>
</dbReference>
<keyword evidence="3 5" id="KW-0378">Hydrolase</keyword>
<reference evidence="8" key="1">
    <citation type="journal article" date="2019" name="Int. J. Syst. Evol. Microbiol.">
        <title>The Global Catalogue of Microorganisms (GCM) 10K type strain sequencing project: providing services to taxonomists for standard genome sequencing and annotation.</title>
        <authorList>
            <consortium name="The Broad Institute Genomics Platform"/>
            <consortium name="The Broad Institute Genome Sequencing Center for Infectious Disease"/>
            <person name="Wu L."/>
            <person name="Ma J."/>
        </authorList>
    </citation>
    <scope>NUCLEOTIDE SEQUENCE [LARGE SCALE GENOMIC DNA]</scope>
    <source>
        <strain evidence="8">CGMCC 4.7132</strain>
    </source>
</reference>
<dbReference type="InterPro" id="IPR050131">
    <property type="entry name" value="Peptidase_S8_subtilisin-like"/>
</dbReference>
<evidence type="ECO:0000256" key="3">
    <source>
        <dbReference type="ARBA" id="ARBA00022801"/>
    </source>
</evidence>
<gene>
    <name evidence="7" type="ORF">ACFO60_08990</name>
</gene>
<dbReference type="InterPro" id="IPR015500">
    <property type="entry name" value="Peptidase_S8_subtilisin-rel"/>
</dbReference>
<evidence type="ECO:0000256" key="1">
    <source>
        <dbReference type="ARBA" id="ARBA00011073"/>
    </source>
</evidence>
<dbReference type="PROSITE" id="PS00136">
    <property type="entry name" value="SUBTILASE_ASP"/>
    <property type="match status" value="1"/>
</dbReference>
<keyword evidence="4 5" id="KW-0720">Serine protease</keyword>
<keyword evidence="8" id="KW-1185">Reference proteome</keyword>
<dbReference type="PANTHER" id="PTHR43806:SF11">
    <property type="entry name" value="CEREVISIN-RELATED"/>
    <property type="match status" value="1"/>
</dbReference>
<evidence type="ECO:0000259" key="6">
    <source>
        <dbReference type="Pfam" id="PF00082"/>
    </source>
</evidence>
<dbReference type="PANTHER" id="PTHR43806">
    <property type="entry name" value="PEPTIDASE S8"/>
    <property type="match status" value="1"/>
</dbReference>
<accession>A0ABV9CE22</accession>
<dbReference type="SUPFAM" id="SSF52743">
    <property type="entry name" value="Subtilisin-like"/>
    <property type="match status" value="1"/>
</dbReference>
<evidence type="ECO:0000256" key="2">
    <source>
        <dbReference type="ARBA" id="ARBA00022670"/>
    </source>
</evidence>